<evidence type="ECO:0000256" key="2">
    <source>
        <dbReference type="SAM" id="SignalP"/>
    </source>
</evidence>
<name>A0ABQ1DZ20_9FIRM</name>
<evidence type="ECO:0008006" key="5">
    <source>
        <dbReference type="Google" id="ProtNLM"/>
    </source>
</evidence>
<proteinExistence type="predicted"/>
<dbReference type="Proteomes" id="UP000620147">
    <property type="component" value="Unassembled WGS sequence"/>
</dbReference>
<evidence type="ECO:0000256" key="1">
    <source>
        <dbReference type="SAM" id="Coils"/>
    </source>
</evidence>
<sequence length="425" mass="46051">MKANWKRTLLSLVLCAGFVWPAGAVSTGQPAASQTGTSTAQSKPAAYTVKKMGLLGVKRTVESDNNTVKMLNKTAASLDSSSYMSGSASGATGESEIAIYAALIEDMKKAMDGLDTTSDLYKTYAAQLKVLEDYQTSLNQNAVSGMQQAMAMLSQLDDAAYTLRKQAKNVSGQLALGAQTMLITIKNLGYTKENLQVTLTQLDRNLAVLKTQRKLGMIGQLQLDTVQNQRDKLAQSIDTLETTRENLGSSVALMCGLDANTIVMPADFETLYEGNLDKMSYQKDLEQAQKNSFLIWQKQDAVRSAYNAYDKNISGTAEAVKSAEDALAAARESVVAAFDSTYKTVKDCRTTLAAKRTAQSQAELDLKTATVKYRKGIISKLAYQQAQDAVTTAKLNVESAYLSLYTAYNQYEWAKEGVLITTAAA</sequence>
<evidence type="ECO:0000313" key="3">
    <source>
        <dbReference type="EMBL" id="GFO87956.1"/>
    </source>
</evidence>
<feature type="signal peptide" evidence="2">
    <location>
        <begin position="1"/>
        <end position="24"/>
    </location>
</feature>
<dbReference type="RefSeq" id="WP_188886619.1">
    <property type="nucleotide sequence ID" value="NZ_BLYJ01000011.1"/>
</dbReference>
<protein>
    <recommendedName>
        <fullName evidence="5">TolC family protein</fullName>
    </recommendedName>
</protein>
<gene>
    <name evidence="3" type="ORF">BUFA31_11200</name>
</gene>
<dbReference type="Gene3D" id="1.20.1600.10">
    <property type="entry name" value="Outer membrane efflux proteins (OEP)"/>
    <property type="match status" value="1"/>
</dbReference>
<accession>A0ABQ1DZ20</accession>
<keyword evidence="2" id="KW-0732">Signal</keyword>
<comment type="caution">
    <text evidence="3">The sequence shown here is derived from an EMBL/GenBank/DDBJ whole genome shotgun (WGS) entry which is preliminary data.</text>
</comment>
<reference evidence="3 4" key="1">
    <citation type="submission" date="2020-06" db="EMBL/GenBank/DDBJ databases">
        <title>Characterization of fructooligosaccharide metabolism and fructooligosaccharide-degrading enzymes in human commensal butyrate producers.</title>
        <authorList>
            <person name="Tanno H."/>
            <person name="Fujii T."/>
            <person name="Hirano K."/>
            <person name="Maeno S."/>
            <person name="Tonozuka T."/>
            <person name="Sakamoto M."/>
            <person name="Ohkuma M."/>
            <person name="Tochio T."/>
            <person name="Endo A."/>
        </authorList>
    </citation>
    <scope>NUCLEOTIDE SEQUENCE [LARGE SCALE GENOMIC DNA]</scope>
    <source>
        <strain evidence="3 4">JCM 31056</strain>
    </source>
</reference>
<keyword evidence="4" id="KW-1185">Reference proteome</keyword>
<organism evidence="3 4">
    <name type="scientific">Butyricicoccus faecihominis</name>
    <dbReference type="NCBI Taxonomy" id="1712515"/>
    <lineage>
        <taxon>Bacteria</taxon>
        <taxon>Bacillati</taxon>
        <taxon>Bacillota</taxon>
        <taxon>Clostridia</taxon>
        <taxon>Eubacteriales</taxon>
        <taxon>Butyricicoccaceae</taxon>
        <taxon>Butyricicoccus</taxon>
    </lineage>
</organism>
<evidence type="ECO:0000313" key="4">
    <source>
        <dbReference type="Proteomes" id="UP000620147"/>
    </source>
</evidence>
<dbReference type="EMBL" id="BLYJ01000011">
    <property type="protein sequence ID" value="GFO87956.1"/>
    <property type="molecule type" value="Genomic_DNA"/>
</dbReference>
<keyword evidence="1" id="KW-0175">Coiled coil</keyword>
<feature type="coiled-coil region" evidence="1">
    <location>
        <begin position="192"/>
        <end position="246"/>
    </location>
</feature>
<dbReference type="SUPFAM" id="SSF56954">
    <property type="entry name" value="Outer membrane efflux proteins (OEP)"/>
    <property type="match status" value="1"/>
</dbReference>
<feature type="chain" id="PRO_5047044819" description="TolC family protein" evidence="2">
    <location>
        <begin position="25"/>
        <end position="425"/>
    </location>
</feature>